<dbReference type="Pfam" id="PF13920">
    <property type="entry name" value="zf-C3HC4_3"/>
    <property type="match status" value="1"/>
</dbReference>
<reference evidence="9 10" key="1">
    <citation type="submission" date="2017-10" db="EMBL/GenBank/DDBJ databases">
        <title>A novel species of cold-tolerant Malassezia isolated from bats.</title>
        <authorList>
            <person name="Lorch J.M."/>
            <person name="Palmer J.M."/>
            <person name="Vanderwolf K.J."/>
            <person name="Schmidt K.Z."/>
            <person name="Verant M.L."/>
            <person name="Weller T.J."/>
            <person name="Blehert D.S."/>
        </authorList>
    </citation>
    <scope>NUCLEOTIDE SEQUENCE [LARGE SCALE GENOMIC DNA]</scope>
    <source>
        <strain evidence="9 10">NWHC:44797-103</strain>
    </source>
</reference>
<keyword evidence="3" id="KW-0808">Transferase</keyword>
<dbReference type="PROSITE" id="PS50089">
    <property type="entry name" value="ZF_RING_2"/>
    <property type="match status" value="1"/>
</dbReference>
<keyword evidence="5" id="KW-0804">Transcription</keyword>
<dbReference type="InterPro" id="IPR001841">
    <property type="entry name" value="Znf_RING"/>
</dbReference>
<evidence type="ECO:0000256" key="2">
    <source>
        <dbReference type="ARBA" id="ARBA00012483"/>
    </source>
</evidence>
<dbReference type="STRING" id="2020962.A0A2N1JAU7"/>
<accession>A0A2N1JAU7</accession>
<evidence type="ECO:0000256" key="6">
    <source>
        <dbReference type="PROSITE-ProRule" id="PRU00175"/>
    </source>
</evidence>
<gene>
    <name evidence="9" type="ORF">MVES_002580</name>
</gene>
<keyword evidence="6" id="KW-0479">Metal-binding</keyword>
<dbReference type="Proteomes" id="UP000232875">
    <property type="component" value="Unassembled WGS sequence"/>
</dbReference>
<evidence type="ECO:0000256" key="7">
    <source>
        <dbReference type="SAM" id="MobiDB-lite"/>
    </source>
</evidence>
<proteinExistence type="predicted"/>
<dbReference type="OrthoDB" id="21204at2759"/>
<keyword evidence="4" id="KW-0805">Transcription regulation</keyword>
<dbReference type="GO" id="GO:0061630">
    <property type="term" value="F:ubiquitin protein ligase activity"/>
    <property type="evidence" value="ECO:0007669"/>
    <property type="project" value="UniProtKB-EC"/>
</dbReference>
<dbReference type="EC" id="2.3.2.27" evidence="2"/>
<evidence type="ECO:0000313" key="9">
    <source>
        <dbReference type="EMBL" id="PKI83674.1"/>
    </source>
</evidence>
<keyword evidence="6" id="KW-0863">Zinc-finger</keyword>
<comment type="catalytic activity">
    <reaction evidence="1">
        <text>S-ubiquitinyl-[E2 ubiquitin-conjugating enzyme]-L-cysteine + [acceptor protein]-L-lysine = [E2 ubiquitin-conjugating enzyme]-L-cysteine + N(6)-ubiquitinyl-[acceptor protein]-L-lysine.</text>
        <dbReference type="EC" id="2.3.2.27"/>
    </reaction>
</comment>
<dbReference type="GO" id="GO:0000209">
    <property type="term" value="P:protein polyubiquitination"/>
    <property type="evidence" value="ECO:0007669"/>
    <property type="project" value="TreeGrafter"/>
</dbReference>
<dbReference type="SUPFAM" id="SSF57850">
    <property type="entry name" value="RING/U-box"/>
    <property type="match status" value="1"/>
</dbReference>
<evidence type="ECO:0000313" key="10">
    <source>
        <dbReference type="Proteomes" id="UP000232875"/>
    </source>
</evidence>
<dbReference type="GO" id="GO:0008270">
    <property type="term" value="F:zinc ion binding"/>
    <property type="evidence" value="ECO:0007669"/>
    <property type="project" value="UniProtKB-KW"/>
</dbReference>
<evidence type="ECO:0000256" key="4">
    <source>
        <dbReference type="ARBA" id="ARBA00023015"/>
    </source>
</evidence>
<evidence type="ECO:0000256" key="3">
    <source>
        <dbReference type="ARBA" id="ARBA00022679"/>
    </source>
</evidence>
<feature type="domain" description="RING-type" evidence="8">
    <location>
        <begin position="14"/>
        <end position="56"/>
    </location>
</feature>
<name>A0A2N1JAU7_9BASI</name>
<dbReference type="PANTHER" id="PTHR46077">
    <property type="entry name" value="E3 UBIQUITIN-PROTEIN LIGASE TOPORS"/>
    <property type="match status" value="1"/>
</dbReference>
<keyword evidence="6" id="KW-0862">Zinc</keyword>
<evidence type="ECO:0000259" key="8">
    <source>
        <dbReference type="PROSITE" id="PS50089"/>
    </source>
</evidence>
<keyword evidence="10" id="KW-1185">Reference proteome</keyword>
<feature type="region of interest" description="Disordered" evidence="7">
    <location>
        <begin position="103"/>
        <end position="136"/>
    </location>
</feature>
<dbReference type="InterPro" id="IPR013083">
    <property type="entry name" value="Znf_RING/FYVE/PHD"/>
</dbReference>
<feature type="compositionally biased region" description="Basic and acidic residues" evidence="7">
    <location>
        <begin position="109"/>
        <end position="136"/>
    </location>
</feature>
<dbReference type="Gene3D" id="3.30.40.10">
    <property type="entry name" value="Zinc/RING finger domain, C3HC4 (zinc finger)"/>
    <property type="match status" value="1"/>
</dbReference>
<dbReference type="AlphaFoldDB" id="A0A2N1JAU7"/>
<evidence type="ECO:0000256" key="5">
    <source>
        <dbReference type="ARBA" id="ARBA00023163"/>
    </source>
</evidence>
<dbReference type="PANTHER" id="PTHR46077:SF1">
    <property type="entry name" value="TOP1 BINDING ARGININE_SERINE RICH PROTEIN, E3 UBIQUITIN LIGASE"/>
    <property type="match status" value="1"/>
</dbReference>
<protein>
    <recommendedName>
        <fullName evidence="2">RING-type E3 ubiquitin transferase</fullName>
        <ecNumber evidence="2">2.3.2.27</ecNumber>
    </recommendedName>
</protein>
<evidence type="ECO:0000256" key="1">
    <source>
        <dbReference type="ARBA" id="ARBA00000900"/>
    </source>
</evidence>
<organism evidence="9 10">
    <name type="scientific">Malassezia vespertilionis</name>
    <dbReference type="NCBI Taxonomy" id="2020962"/>
    <lineage>
        <taxon>Eukaryota</taxon>
        <taxon>Fungi</taxon>
        <taxon>Dikarya</taxon>
        <taxon>Basidiomycota</taxon>
        <taxon>Ustilaginomycotina</taxon>
        <taxon>Malasseziomycetes</taxon>
        <taxon>Malasseziales</taxon>
        <taxon>Malasseziaceae</taxon>
        <taxon>Malassezia</taxon>
    </lineage>
</organism>
<dbReference type="GO" id="GO:0006513">
    <property type="term" value="P:protein monoubiquitination"/>
    <property type="evidence" value="ECO:0007669"/>
    <property type="project" value="TreeGrafter"/>
</dbReference>
<dbReference type="SMART" id="SM00184">
    <property type="entry name" value="RING"/>
    <property type="match status" value="1"/>
</dbReference>
<sequence length="262" mass="30250">MAPAIPAGFDEENCAICLEQVVDRCVLPKCFHSCFCFDCAVEWIRVQQETKKCPLCMTPVGDHILHNLDPALSNFAIFYVHDARTDKPAVQSVHAAGDDALLDIQTQDTPRREPPSIAELQRREEAQQRRKQNRALERRRGVYRNRTFAKHVASNRYTKYTPYPGASGFRKYPMYARLLSVFLQRELQVWPHLDTAFLSYYIPALLSHVDLRSDAMLKCLTEWIGNEEEAQLLVHEMELFVRSGRGVLGLDQYDTSPWLQYE</sequence>
<dbReference type="EMBL" id="KZ454991">
    <property type="protein sequence ID" value="PKI83674.1"/>
    <property type="molecule type" value="Genomic_DNA"/>
</dbReference>